<evidence type="ECO:0000256" key="13">
    <source>
        <dbReference type="ARBA" id="ARBA00023136"/>
    </source>
</evidence>
<evidence type="ECO:0000256" key="10">
    <source>
        <dbReference type="ARBA" id="ARBA00022844"/>
    </source>
</evidence>
<dbReference type="Proteomes" id="UP000202464">
    <property type="component" value="Segment"/>
</dbReference>
<keyword evidence="10" id="KW-0946">Virion</keyword>
<evidence type="ECO:0000256" key="3">
    <source>
        <dbReference type="ARBA" id="ARBA00004385"/>
    </source>
</evidence>
<proteinExistence type="predicted"/>
<keyword evidence="18" id="KW-1185">Reference proteome</keyword>
<feature type="transmembrane region" description="Helical" evidence="16">
    <location>
        <begin position="1749"/>
        <end position="1769"/>
    </location>
</feature>
<keyword evidence="13 16" id="KW-0472">Membrane</keyword>
<sequence>MQGAVSARNKTNTFNVRSNGEYFQVTVDSRLLDSKPRRFLADPARLKHEIGFGFFGDSRDESTRFLTAADAIRLRRHNQLFRKIMQEKRPGFTPQVPLSAVMDTDYDGDTSSLVEKYTSERQPSSPRAPSRVSPFLDSLICFTKNGKYVGSGGAVVVKYQGKETTAVITAGHVFNKSDSLHAGNAPTNSLRISGLSPISISQSAASDVVFLIDQRVTNFLITNKIPSLPFCPLRKDGLVRANLITCALIDKKPTPTRVVFNLLGNTYNQPTSSWEGMSGSPIVVAGQIIGVCVTSGTDESGENPNWSMAGVAFFKSGAPDRWINPSSKGAIRTCCSAPIRLTFLSCLLSTTHAFSVTKLLLPNACDTNLTIRMIDDILDVPHPLPDPWFIAVFTADAGGLDVNKWLAQHHLPFSLHGIWNNGINLTCCDCDESACQHEISRFISWADEFRDTYHWNIGSDHLYSHEYSKHGFSYGIDANGYRGFVHSANDYYSHNTWYPYSCRIHKGINYIQEAANIPNLGANGCDEDLVYSYNGHFVQLPFRLLYDYPSRVRAIYDHIIDGDYDAVGVQIIEPYHGNFFYLHVHPLINATDNQFPGIYLNDFGFRCGGHWRSPLSTPPMLLYTTSGLTNVCLQCTSYIAHTDGLVLAINTTHFTSCEVDSVKFFFIPQSTTRLVLFESDTYYNHTSYQFTDSDFGLLLHTVGRAETKRDSNGHVTHGYITGVLNPTEQNYALYYNDTVIFPLYIQVSGWPLFFNDINDASYPPSHTHHFHAIHKSAHHSSTHHTISHTSPNFTRSNLIPQVFHVFFLGSGGVFLPMDIVFNTPRHVFEVDFANTLPGPNHTIMYYGSVYINSSGVQHFKLFPSYSPIYIATIYCATRCCKVRYFSYSDYDDHLEQTCTGLYGPFTNFTAHGWISVEHVYGDVRGMSQGFHLSRHHTSYYITNLSKQPRIPCYLSHAFGFYGRLACRVDEFDGTFKPGESLYLHRDGVYFESVFLSTFYPSPVYSQHELLTHYHSDPSKTHCFERHFIIPTNNHSLQHFTFYPALASPDQQHLMPYPRNTNTNFTGTYNFSYLYASKFNLSPISHCTDPPNVTHIYDRSSNTLLIKAPGARIRVRRHLSESSPNGSVPYVVSFGELILDISDICPDADTDTCNVYFLVGNERRERIVRLYTNRCPIVPVLDDITPKLNDFIYWSCQHIVLFYLILISILLSSTLLIVTGIYACVRYVIWGSIKLCLRLSCCKRCRPKYTRLPVDESDKTSVPSSKSTIGLPLTLMLLFCNIQPADCFDLTTQHTRFQDGLVFYDAQLTHVSPARPGDTFAFDLHPKDSVNIVKPKRLRVRILDVGCHYDSIFQYWTSALDSGVHNAYTCCGRFRCDHDMPPEVRSRLNSGYRVFSTYQHNIFPCVWGYGKCFCCEGNNGCSYTYHAADNNWAYDNYGVFYDVRLNTHFVSVQVCLDTVCDNATLSHSTSPSVVVGGVTVTLENLLDVKCDYHGTYFLYNHDLYLIHAPAFGTVPSGRLGDLASRDIIHSRPKDLYVSPDITPLFPDQFNGFQEEMRDDGFNVFLDNIKDHNIHPIGGVYGGYTHINRTGRIGVSVHQRHLTAGSFSFTTTIKDVSFEIIRTQHHLEHLNLVRFSKSCYSCDYPTFLLLDYSSSGAGNIDYVCQPAICKSSYITVVEGRGNSSIEVFPDQRYNNVTVCFITSPPACVNATFTSLAPSIYTQPNNTRISSDGDAVDGDFWSFLDHLSLSDFLLFGSFFGYFVVVALGLVGYKIAGRLRCRRLNLSSLPLLSRLARRKFDNFESIEYEPVPTSA</sequence>
<keyword evidence="11" id="KW-1043">Host membrane</keyword>
<dbReference type="SUPFAM" id="SSF56983">
    <property type="entry name" value="Viral glycoprotein, central and dimerisation domains"/>
    <property type="match status" value="1"/>
</dbReference>
<keyword evidence="5" id="KW-0645">Protease</keyword>
<dbReference type="SUPFAM" id="SSF50494">
    <property type="entry name" value="Trypsin-like serine proteases"/>
    <property type="match status" value="1"/>
</dbReference>
<evidence type="ECO:0000256" key="14">
    <source>
        <dbReference type="ARBA" id="ARBA00023180"/>
    </source>
</evidence>
<evidence type="ECO:0000256" key="8">
    <source>
        <dbReference type="ARBA" id="ARBA00022801"/>
    </source>
</evidence>
<dbReference type="EMBL" id="KX883629">
    <property type="protein sequence ID" value="APG77324.1"/>
    <property type="molecule type" value="Genomic_RNA"/>
</dbReference>
<dbReference type="GO" id="GO:0033897">
    <property type="term" value="F:ribonuclease T2 activity"/>
    <property type="evidence" value="ECO:0007669"/>
    <property type="project" value="InterPro"/>
</dbReference>
<organism evidence="17 18">
    <name type="scientific">Beihai Nido-like virus 1</name>
    <dbReference type="NCBI Taxonomy" id="1922350"/>
    <lineage>
        <taxon>Viruses</taxon>
        <taxon>Riboviria</taxon>
        <taxon>Orthornavirae</taxon>
        <taxon>Pisuviricota</taxon>
        <taxon>Pisoniviricetes</taxon>
        <taxon>Nidovirales</taxon>
        <taxon>Mesnidovirineae</taxon>
        <taxon>Medioniviridae</taxon>
        <taxon>Medionivirinae</taxon>
        <taxon>Turrinivirus</taxon>
        <taxon>Beturrivirus</taxon>
        <taxon>Turrinivirus turritellae</taxon>
        <taxon>Turrinivirus 1</taxon>
    </lineage>
</organism>
<keyword evidence="6 16" id="KW-0812">Transmembrane</keyword>
<dbReference type="KEGG" id="vg:30745610"/>
<dbReference type="InterPro" id="IPR036430">
    <property type="entry name" value="RNase_T2-like_sf"/>
</dbReference>
<keyword evidence="15" id="KW-1160">Virus entry into host cell</keyword>
<evidence type="ECO:0000313" key="17">
    <source>
        <dbReference type="EMBL" id="APG77324.1"/>
    </source>
</evidence>
<evidence type="ECO:0000256" key="5">
    <source>
        <dbReference type="ARBA" id="ARBA00022670"/>
    </source>
</evidence>
<accession>A0A1L3KIX6</accession>
<keyword evidence="7" id="KW-0688">Ribosomal frameshifting</keyword>
<comment type="subcellular location">
    <subcellularLocation>
        <location evidence="2">Host cell</location>
    </subcellularLocation>
    <subcellularLocation>
        <location evidence="1">Host membrane</location>
        <topology evidence="1">Multi-pass membrane protein</topology>
    </subcellularLocation>
    <subcellularLocation>
        <location evidence="3">Virion membrane</location>
        <topology evidence="3">Multi-pass membrane protein</topology>
    </subcellularLocation>
</comment>
<dbReference type="GO" id="GO:0075523">
    <property type="term" value="P:viral translational frameshifting"/>
    <property type="evidence" value="ECO:0007669"/>
    <property type="project" value="UniProtKB-KW"/>
</dbReference>
<dbReference type="GO" id="GO:0055036">
    <property type="term" value="C:virion membrane"/>
    <property type="evidence" value="ECO:0007669"/>
    <property type="project" value="UniProtKB-SubCell"/>
</dbReference>
<evidence type="ECO:0000256" key="1">
    <source>
        <dbReference type="ARBA" id="ARBA00004301"/>
    </source>
</evidence>
<name>A0A1L3KIX6_9NIDO</name>
<evidence type="ECO:0000256" key="15">
    <source>
        <dbReference type="ARBA" id="ARBA00023296"/>
    </source>
</evidence>
<dbReference type="Gene3D" id="3.90.730.10">
    <property type="entry name" value="Ribonuclease T2-like"/>
    <property type="match status" value="1"/>
</dbReference>
<evidence type="ECO:0000256" key="12">
    <source>
        <dbReference type="ARBA" id="ARBA00022989"/>
    </source>
</evidence>
<dbReference type="GO" id="GO:0043657">
    <property type="term" value="C:host cell"/>
    <property type="evidence" value="ECO:0007669"/>
    <property type="project" value="UniProtKB-SubCell"/>
</dbReference>
<dbReference type="GO" id="GO:0033644">
    <property type="term" value="C:host cell membrane"/>
    <property type="evidence" value="ECO:0007669"/>
    <property type="project" value="UniProtKB-SubCell"/>
</dbReference>
<dbReference type="InterPro" id="IPR036253">
    <property type="entry name" value="Glycoprot_cen/dimer_sf"/>
</dbReference>
<dbReference type="GO" id="GO:0006508">
    <property type="term" value="P:proteolysis"/>
    <property type="evidence" value="ECO:0007669"/>
    <property type="project" value="UniProtKB-KW"/>
</dbReference>
<evidence type="ECO:0000313" key="18">
    <source>
        <dbReference type="Proteomes" id="UP000202464"/>
    </source>
</evidence>
<dbReference type="GO" id="GO:0019062">
    <property type="term" value="P:virion attachment to host cell"/>
    <property type="evidence" value="ECO:0007669"/>
    <property type="project" value="UniProtKB-KW"/>
</dbReference>
<dbReference type="GO" id="GO:0008233">
    <property type="term" value="F:peptidase activity"/>
    <property type="evidence" value="ECO:0007669"/>
    <property type="project" value="UniProtKB-KW"/>
</dbReference>
<keyword evidence="14" id="KW-0325">Glycoprotein</keyword>
<evidence type="ECO:0000256" key="2">
    <source>
        <dbReference type="ARBA" id="ARBA00004340"/>
    </source>
</evidence>
<keyword evidence="12 16" id="KW-1133">Transmembrane helix</keyword>
<dbReference type="RefSeq" id="YP_009333346.1">
    <property type="nucleotide sequence ID" value="NC_032496.1"/>
</dbReference>
<keyword evidence="8" id="KW-0378">Hydrolase</keyword>
<dbReference type="GO" id="GO:0046718">
    <property type="term" value="P:symbiont entry into host cell"/>
    <property type="evidence" value="ECO:0007669"/>
    <property type="project" value="UniProtKB-KW"/>
</dbReference>
<dbReference type="GO" id="GO:0003723">
    <property type="term" value="F:RNA binding"/>
    <property type="evidence" value="ECO:0007669"/>
    <property type="project" value="InterPro"/>
</dbReference>
<keyword evidence="4" id="KW-0945">Host-virus interaction</keyword>
<keyword evidence="9" id="KW-1161">Viral attachment to host cell</keyword>
<evidence type="ECO:0000256" key="4">
    <source>
        <dbReference type="ARBA" id="ARBA00022581"/>
    </source>
</evidence>
<protein>
    <submittedName>
        <fullName evidence="17">Putative structural polyprotein</fullName>
    </submittedName>
</protein>
<evidence type="ECO:0000256" key="6">
    <source>
        <dbReference type="ARBA" id="ARBA00022692"/>
    </source>
</evidence>
<dbReference type="InterPro" id="IPR009003">
    <property type="entry name" value="Peptidase_S1_PA"/>
</dbReference>
<evidence type="ECO:0000256" key="7">
    <source>
        <dbReference type="ARBA" id="ARBA00022758"/>
    </source>
</evidence>
<dbReference type="GeneID" id="30745610"/>
<evidence type="ECO:0000256" key="9">
    <source>
        <dbReference type="ARBA" id="ARBA00022804"/>
    </source>
</evidence>
<reference evidence="17 18" key="1">
    <citation type="journal article" date="2016" name="Nature">
        <title>Redefining the invertebrate RNA virosphere.</title>
        <authorList>
            <person name="Shi M."/>
            <person name="Lin X.D."/>
            <person name="Tian J.H."/>
            <person name="Chen L.J."/>
            <person name="Chen X."/>
            <person name="Li C.X."/>
            <person name="Qin X.C."/>
            <person name="Li J."/>
            <person name="Cao J.P."/>
            <person name="Eden J.S."/>
            <person name="Buchmann J."/>
            <person name="Wang W."/>
            <person name="Xu J."/>
            <person name="Holmes E.C."/>
            <person name="Zhang Y.Z."/>
        </authorList>
    </citation>
    <scope>NUCLEOTIDE SEQUENCE [LARGE SCALE GENOMIC DNA]</scope>
    <source>
        <strain evidence="17 18">BZL87871</strain>
    </source>
</reference>
<evidence type="ECO:0000256" key="16">
    <source>
        <dbReference type="SAM" id="Phobius"/>
    </source>
</evidence>
<evidence type="ECO:0000256" key="11">
    <source>
        <dbReference type="ARBA" id="ARBA00022870"/>
    </source>
</evidence>